<protein>
    <submittedName>
        <fullName evidence="1">Uncharacterized protein</fullName>
    </submittedName>
</protein>
<evidence type="ECO:0000313" key="1">
    <source>
        <dbReference type="EMBL" id="QDT00156.1"/>
    </source>
</evidence>
<accession>A0A517MZ38</accession>
<dbReference type="OrthoDB" id="281568at2"/>
<name>A0A517MZ38_9BACT</name>
<proteinExistence type="predicted"/>
<sequence length="117" mass="13599">MTSHELMQRLDSALTHVWMVRTFIKHSEEAEEDDELRDVQRTLYDYLLSLGTAWKEQDGDAYVRQAKKKLTKLQAATVDFAEIQPEISTHMNFQMAVRSLQTAVEEVARLLETSKQQ</sequence>
<keyword evidence="2" id="KW-1185">Reference proteome</keyword>
<evidence type="ECO:0000313" key="2">
    <source>
        <dbReference type="Proteomes" id="UP000319852"/>
    </source>
</evidence>
<organism evidence="1 2">
    <name type="scientific">Adhaeretor mobilis</name>
    <dbReference type="NCBI Taxonomy" id="1930276"/>
    <lineage>
        <taxon>Bacteria</taxon>
        <taxon>Pseudomonadati</taxon>
        <taxon>Planctomycetota</taxon>
        <taxon>Planctomycetia</taxon>
        <taxon>Pirellulales</taxon>
        <taxon>Lacipirellulaceae</taxon>
        <taxon>Adhaeretor</taxon>
    </lineage>
</organism>
<reference evidence="1 2" key="1">
    <citation type="submission" date="2019-02" db="EMBL/GenBank/DDBJ databases">
        <title>Deep-cultivation of Planctomycetes and their phenomic and genomic characterization uncovers novel biology.</title>
        <authorList>
            <person name="Wiegand S."/>
            <person name="Jogler M."/>
            <person name="Boedeker C."/>
            <person name="Pinto D."/>
            <person name="Vollmers J."/>
            <person name="Rivas-Marin E."/>
            <person name="Kohn T."/>
            <person name="Peeters S.H."/>
            <person name="Heuer A."/>
            <person name="Rast P."/>
            <person name="Oberbeckmann S."/>
            <person name="Bunk B."/>
            <person name="Jeske O."/>
            <person name="Meyerdierks A."/>
            <person name="Storesund J.E."/>
            <person name="Kallscheuer N."/>
            <person name="Luecker S."/>
            <person name="Lage O.M."/>
            <person name="Pohl T."/>
            <person name="Merkel B.J."/>
            <person name="Hornburger P."/>
            <person name="Mueller R.-W."/>
            <person name="Bruemmer F."/>
            <person name="Labrenz M."/>
            <person name="Spormann A.M."/>
            <person name="Op den Camp H."/>
            <person name="Overmann J."/>
            <person name="Amann R."/>
            <person name="Jetten M.S.M."/>
            <person name="Mascher T."/>
            <person name="Medema M.H."/>
            <person name="Devos D.P."/>
            <person name="Kaster A.-K."/>
            <person name="Ovreas L."/>
            <person name="Rohde M."/>
            <person name="Galperin M.Y."/>
            <person name="Jogler C."/>
        </authorList>
    </citation>
    <scope>NUCLEOTIDE SEQUENCE [LARGE SCALE GENOMIC DNA]</scope>
    <source>
        <strain evidence="1 2">HG15A2</strain>
    </source>
</reference>
<dbReference type="AlphaFoldDB" id="A0A517MZ38"/>
<dbReference type="EMBL" id="CP036263">
    <property type="protein sequence ID" value="QDT00156.1"/>
    <property type="molecule type" value="Genomic_DNA"/>
</dbReference>
<dbReference type="Proteomes" id="UP000319852">
    <property type="component" value="Chromosome"/>
</dbReference>
<gene>
    <name evidence="1" type="ORF">HG15A2_34910</name>
</gene>
<dbReference type="KEGG" id="amob:HG15A2_34910"/>